<feature type="compositionally biased region" description="Polar residues" evidence="3">
    <location>
        <begin position="424"/>
        <end position="445"/>
    </location>
</feature>
<proteinExistence type="inferred from homology"/>
<dbReference type="NCBIfam" id="TIGR00104">
    <property type="entry name" value="tRNA_TsaA"/>
    <property type="match status" value="1"/>
</dbReference>
<dbReference type="CDD" id="cd09281">
    <property type="entry name" value="UPF0066"/>
    <property type="match status" value="1"/>
</dbReference>
<dbReference type="InterPro" id="IPR040372">
    <property type="entry name" value="YaeB-like"/>
</dbReference>
<dbReference type="SUPFAM" id="SSF118196">
    <property type="entry name" value="YaeB-like"/>
    <property type="match status" value="2"/>
</dbReference>
<dbReference type="Pfam" id="PF01980">
    <property type="entry name" value="TrmO_N"/>
    <property type="match status" value="1"/>
</dbReference>
<evidence type="ECO:0000256" key="2">
    <source>
        <dbReference type="ARBA" id="ARBA00033753"/>
    </source>
</evidence>
<organism evidence="5 6">
    <name type="scientific">Microctonus hyperodae</name>
    <name type="common">Parasitoid wasp</name>
    <dbReference type="NCBI Taxonomy" id="165561"/>
    <lineage>
        <taxon>Eukaryota</taxon>
        <taxon>Metazoa</taxon>
        <taxon>Ecdysozoa</taxon>
        <taxon>Arthropoda</taxon>
        <taxon>Hexapoda</taxon>
        <taxon>Insecta</taxon>
        <taxon>Pterygota</taxon>
        <taxon>Neoptera</taxon>
        <taxon>Endopterygota</taxon>
        <taxon>Hymenoptera</taxon>
        <taxon>Apocrita</taxon>
        <taxon>Ichneumonoidea</taxon>
        <taxon>Braconidae</taxon>
        <taxon>Euphorinae</taxon>
        <taxon>Microctonus</taxon>
    </lineage>
</organism>
<evidence type="ECO:0000259" key="4">
    <source>
        <dbReference type="PROSITE" id="PS51668"/>
    </source>
</evidence>
<dbReference type="PROSITE" id="PS51668">
    <property type="entry name" value="TSAA_2"/>
    <property type="match status" value="1"/>
</dbReference>
<keyword evidence="6" id="KW-1185">Reference proteome</keyword>
<gene>
    <name evidence="5" type="ORF">PV327_003919</name>
</gene>
<protein>
    <recommendedName>
        <fullName evidence="4">TsaA-like domain-containing protein</fullName>
    </recommendedName>
</protein>
<comment type="caution">
    <text evidence="5">The sequence shown here is derived from an EMBL/GenBank/DDBJ whole genome shotgun (WGS) entry which is preliminary data.</text>
</comment>
<dbReference type="InterPro" id="IPR036414">
    <property type="entry name" value="YaeB_N_sf"/>
</dbReference>
<dbReference type="Gene3D" id="3.30.2310.10">
    <property type="entry name" value="YaeB-like"/>
    <property type="match status" value="1"/>
</dbReference>
<dbReference type="EMBL" id="JAQQBR010000002">
    <property type="protein sequence ID" value="KAK0181651.1"/>
    <property type="molecule type" value="Genomic_DNA"/>
</dbReference>
<feature type="region of interest" description="Disordered" evidence="3">
    <location>
        <begin position="325"/>
        <end position="345"/>
    </location>
</feature>
<evidence type="ECO:0000256" key="3">
    <source>
        <dbReference type="SAM" id="MobiDB-lite"/>
    </source>
</evidence>
<feature type="domain" description="TsaA-like" evidence="4">
    <location>
        <begin position="83"/>
        <end position="221"/>
    </location>
</feature>
<name>A0AA39G5Y6_MICHY</name>
<dbReference type="InterPro" id="IPR036413">
    <property type="entry name" value="YaeB-like_sf"/>
</dbReference>
<comment type="similarity">
    <text evidence="2">Belongs to the tRNA methyltransferase O family.</text>
</comment>
<keyword evidence="1" id="KW-0949">S-adenosyl-L-methionine</keyword>
<dbReference type="InterPro" id="IPR023370">
    <property type="entry name" value="TrmO-like_N"/>
</dbReference>
<dbReference type="Gene3D" id="2.40.30.70">
    <property type="entry name" value="YaeB-like"/>
    <property type="match status" value="1"/>
</dbReference>
<evidence type="ECO:0000313" key="6">
    <source>
        <dbReference type="Proteomes" id="UP001168972"/>
    </source>
</evidence>
<accession>A0AA39G5Y6</accession>
<feature type="region of interest" description="Disordered" evidence="3">
    <location>
        <begin position="416"/>
        <end position="445"/>
    </location>
</feature>
<dbReference type="Proteomes" id="UP001168972">
    <property type="component" value="Unassembled WGS sequence"/>
</dbReference>
<dbReference type="AlphaFoldDB" id="A0AA39G5Y6"/>
<sequence length="578" mass="65461">MDTTHQYDELNPKYLLGQLNTARKEINNLRQQIKSLRYVFDKDMSGIKRLIDLHTNRPKSSPEPVAHLEVESTSSSQSNSLVLDPIGIINTGFPSKRGTPRQSTICKQSRGKITLYNSVFTNPEHALDGLQEFSHMWILFNFHKNNSMHVRAKVAPPRLNGVRTGVFSTRSPHRPCPIGLSLVKIIKIENNTILFEGVDTVDGTPVLDIKPYIPQYDNPLHVEKCILRENNPNNENPLEGLESETSRLNPVYNDFDSTDDHDGRYYSSIPNDTSQMIDISYDEEIALRLQAEEFAERTAVEDFNASRNHSPSLDIIPLMDNISINLNSQNGDQDNPGPSNQENTVDQNSIRSDISVEHANDILQNINLESHDIRNSRLLDGADGSSTVYGIDVDLINRRGLNSRLDNSPVRMGIREAPDGEEGLQSQSLRSSNTTGNIQSIPTNTNGSFANYSSRGLNIDVENTDFQVRVPDWITQPRSRSLSVIFNDRALRQLNDIVHDKAEEQKRAIINVLREDPRSVYLRQRWANQFYTFLIHDLHISCRFDDNRGVVTVFQIRHAGRTCECGEPEWQCLGHSPI</sequence>
<evidence type="ECO:0000313" key="5">
    <source>
        <dbReference type="EMBL" id="KAK0181651.1"/>
    </source>
</evidence>
<dbReference type="PANTHER" id="PTHR12818:SF0">
    <property type="entry name" value="TRNA (ADENINE(37)-N6)-METHYLTRANSFERASE"/>
    <property type="match status" value="1"/>
</dbReference>
<reference evidence="5" key="2">
    <citation type="submission" date="2023-03" db="EMBL/GenBank/DDBJ databases">
        <authorList>
            <person name="Inwood S.N."/>
            <person name="Skelly J.G."/>
            <person name="Guhlin J."/>
            <person name="Harrop T.W.R."/>
            <person name="Goldson S.G."/>
            <person name="Dearden P.K."/>
        </authorList>
    </citation>
    <scope>NUCLEOTIDE SEQUENCE</scope>
    <source>
        <strain evidence="5">Lincoln</strain>
        <tissue evidence="5">Whole body</tissue>
    </source>
</reference>
<evidence type="ECO:0000256" key="1">
    <source>
        <dbReference type="ARBA" id="ARBA00022691"/>
    </source>
</evidence>
<dbReference type="PANTHER" id="PTHR12818">
    <property type="entry name" value="TRNA (ADENINE(37)-N6)-METHYLTRANSFERASE"/>
    <property type="match status" value="1"/>
</dbReference>
<reference evidence="5" key="1">
    <citation type="journal article" date="2023" name="bioRxiv">
        <title>Scaffold-level genome assemblies of two parasitoid biocontrol wasps reveal the parthenogenesis mechanism and an associated novel virus.</title>
        <authorList>
            <person name="Inwood S."/>
            <person name="Skelly J."/>
            <person name="Guhlin J."/>
            <person name="Harrop T."/>
            <person name="Goldson S."/>
            <person name="Dearden P."/>
        </authorList>
    </citation>
    <scope>NUCLEOTIDE SEQUENCE</scope>
    <source>
        <strain evidence="5">Lincoln</strain>
        <tissue evidence="5">Whole body</tissue>
    </source>
</reference>